<sequence>MDQLDTLIQRCHDLEAKVRLTEEERDSLVNENEDLFNRISALGSKIEGHETKMNPHEQEVNLIIDEISRLDSSFRSIQSVITGMSDKIKEMSTIRESVQFALEETKEVKDDVSLLKVTLQSAAKPDSQGGTGSFDLRLRQVEDLLIKFAQQEAGLQYILEETKLLKDQVDSLKENTYERKQDNCAQDFCTNVAALGIEMQEGTPISLASSRHISMDNNDNEEPEFHYPVTLSVTTQTDFAPETEKEIVPDILDSAKDPSACHELVHMVINMFL</sequence>
<keyword evidence="3" id="KW-1185">Reference proteome</keyword>
<evidence type="ECO:0000256" key="1">
    <source>
        <dbReference type="SAM" id="Coils"/>
    </source>
</evidence>
<evidence type="ECO:0000313" key="3">
    <source>
        <dbReference type="Proteomes" id="UP000318571"/>
    </source>
</evidence>
<comment type="caution">
    <text evidence="2">The sequence shown here is derived from an EMBL/GenBank/DDBJ whole genome shotgun (WGS) entry which is preliminary data.</text>
</comment>
<dbReference type="AlphaFoldDB" id="A0A553P2G0"/>
<proteinExistence type="predicted"/>
<gene>
    <name evidence="2" type="ORF">TCAL_03157</name>
</gene>
<dbReference type="Proteomes" id="UP000318571">
    <property type="component" value="Chromosome 7"/>
</dbReference>
<dbReference type="OrthoDB" id="10672370at2759"/>
<organism evidence="2 3">
    <name type="scientific">Tigriopus californicus</name>
    <name type="common">Marine copepod</name>
    <dbReference type="NCBI Taxonomy" id="6832"/>
    <lineage>
        <taxon>Eukaryota</taxon>
        <taxon>Metazoa</taxon>
        <taxon>Ecdysozoa</taxon>
        <taxon>Arthropoda</taxon>
        <taxon>Crustacea</taxon>
        <taxon>Multicrustacea</taxon>
        <taxon>Hexanauplia</taxon>
        <taxon>Copepoda</taxon>
        <taxon>Harpacticoida</taxon>
        <taxon>Harpacticidae</taxon>
        <taxon>Tigriopus</taxon>
    </lineage>
</organism>
<feature type="coiled-coil region" evidence="1">
    <location>
        <begin position="4"/>
        <end position="38"/>
    </location>
</feature>
<reference evidence="2 3" key="1">
    <citation type="journal article" date="2018" name="Nat. Ecol. Evol.">
        <title>Genomic signatures of mitonuclear coevolution across populations of Tigriopus californicus.</title>
        <authorList>
            <person name="Barreto F.S."/>
            <person name="Watson E.T."/>
            <person name="Lima T.G."/>
            <person name="Willett C.S."/>
            <person name="Edmands S."/>
            <person name="Li W."/>
            <person name="Burton R.S."/>
        </authorList>
    </citation>
    <scope>NUCLEOTIDE SEQUENCE [LARGE SCALE GENOMIC DNA]</scope>
    <source>
        <strain evidence="2 3">San Diego</strain>
    </source>
</reference>
<dbReference type="EMBL" id="VCGU01000008">
    <property type="protein sequence ID" value="TRY71863.1"/>
    <property type="molecule type" value="Genomic_DNA"/>
</dbReference>
<evidence type="ECO:0000313" key="2">
    <source>
        <dbReference type="EMBL" id="TRY71863.1"/>
    </source>
</evidence>
<accession>A0A553P2G0</accession>
<name>A0A553P2G0_TIGCA</name>
<keyword evidence="1" id="KW-0175">Coiled coil</keyword>
<protein>
    <submittedName>
        <fullName evidence="2">Uncharacterized protein</fullName>
    </submittedName>
</protein>